<keyword evidence="6" id="KW-0843">Virulence</keyword>
<feature type="compositionally biased region" description="Basic and acidic residues" evidence="8">
    <location>
        <begin position="499"/>
        <end position="517"/>
    </location>
</feature>
<gene>
    <name evidence="10" type="ORF">K3X48_15205</name>
</gene>
<feature type="region of interest" description="Disordered" evidence="8">
    <location>
        <begin position="1088"/>
        <end position="1155"/>
    </location>
</feature>
<evidence type="ECO:0000256" key="7">
    <source>
        <dbReference type="ARBA" id="ARBA00023136"/>
    </source>
</evidence>
<dbReference type="InterPro" id="IPR028992">
    <property type="entry name" value="Hedgehog/Intein_dom"/>
</dbReference>
<evidence type="ECO:0000256" key="1">
    <source>
        <dbReference type="ARBA" id="ARBA00004370"/>
    </source>
</evidence>
<proteinExistence type="predicted"/>
<feature type="compositionally biased region" description="Low complexity" evidence="8">
    <location>
        <begin position="454"/>
        <end position="463"/>
    </location>
</feature>
<dbReference type="GO" id="GO:0005509">
    <property type="term" value="F:calcium ion binding"/>
    <property type="evidence" value="ECO:0007669"/>
    <property type="project" value="InterPro"/>
</dbReference>
<dbReference type="PANTHER" id="PTHR38340:SF1">
    <property type="entry name" value="S-LAYER PROTEIN"/>
    <property type="match status" value="1"/>
</dbReference>
<dbReference type="InterPro" id="IPR018511">
    <property type="entry name" value="Hemolysin-typ_Ca-bd_CS"/>
</dbReference>
<dbReference type="Gene3D" id="4.10.1080.10">
    <property type="entry name" value="TSP type-3 repeat"/>
    <property type="match status" value="2"/>
</dbReference>
<feature type="region of interest" description="Disordered" evidence="8">
    <location>
        <begin position="373"/>
        <end position="401"/>
    </location>
</feature>
<dbReference type="RefSeq" id="WP_259807029.1">
    <property type="nucleotide sequence ID" value="NZ_CP080777.1"/>
</dbReference>
<feature type="compositionally biased region" description="Low complexity" evidence="8">
    <location>
        <begin position="793"/>
        <end position="804"/>
    </location>
</feature>
<dbReference type="GO" id="GO:0090729">
    <property type="term" value="F:toxin activity"/>
    <property type="evidence" value="ECO:0007669"/>
    <property type="project" value="UniProtKB-KW"/>
</dbReference>
<name>A0A9Q9HDD5_9RHOB</name>
<accession>A0A9Q9HDD5</accession>
<sequence length="1437" mass="146626">MAILDNGLWINGATGLAEDGSTVISDGTRSTTVTADFTGNWDETQSGYNIADLGAFGVTEPITADYSFSNPVDNLSFDFQHVNGSEPTYDDMWTIYAYDENGDLIDSSLIIASLSGMDQDIVYANPDGSVTLESEGTNANEVNFSYSGSISRIVLILDNGTDAPSSGGSGISDFTFDIPDVDTDGDGVMDSVDVDDDGDGTLDVDEGYSESTPSTITITFDGDDWSGAENTWELRDASGTLIASGNPANNVVEVTNVAVTDLGDYTFTVYDTYGDGMTGGTLGSYQVAVDGVTVIDSGANPAFGTQADHTFAVETTITTTDTDGDGIADHLDLDSDNDGITDNVEMQTTDGYVAPSGVDSDGDGLDDAYEAAGLTPVDTDGDGTADYLDTDSDNDGILDVDEAGHGFTQAEIDASADSDGDGIKDVVDDVVGHDVNDADVDGSGNFSLADSDGDTAADGTGATPMVNDLDFRDATPSDYIVEGTSGGDLIDGSYTGDPEGDKVNNTDHSDGSNDDRIDAGAGADTVVAGEGNDTIYGGEGDDSIQGGAGDDVISGDDSLLSANFSVQYIDIDGATNNTEATTLDTYFDLTNGTIDVSTGDLAPSGAYLRVNENGTTTSDFLDPEIQAQSPPTGIGYGDTQGHALVYSTQITVEGGTYTFDADFYNSAALYIDGQQVFLSESLGENSASGSITLTPGTHDVVILYAKDVTANSQDLDMTISGGEFGPNPVPFEESHAFGTTTDTGNDSIDGGAGDDVISGGAGADTIDGGADNDSLDGGADADSFLVQEGFGNDTITGGETTTTGTDEDVIDGGAMTTNTTVTFTGDEAGTFTDGTNTATFTEIENIATGSGDDTIDASLDSSGLGLSGGAGDDMITGGSGQDVIDGGAGTDTISGGAGADSLTGGDDDDVFLLDDGFGNDTIVGGEGVTTGEDLDTITLTGSTGVTVDMSGSDPEAGTISDGSSTATYSEIEKIYLGGGRDTLILADGSGDRQVANFDVADSGDGTANDQLDVSGLTSDGGTTPVTTTDVTVTDDGSGNAVLNFPGGESITLVGVTPEQVDSIDELVAIGIPDGRDYIVEGTSGGDLIDGSYTGDPEGDLVDSNDHSDGSNDDSILAGAGDDTVLSGTGDDTVFGGTGSDVLTGGEGADEIHGGDHADTITLAEGDTVYGDGGDDLFVVTDYGEAGTGNITVVGGETDETNGDTLDFRGLTHWDNITYTNTDPGVGGGMSGFATLDDGSVVTFSEIENIIICFAAGTRITTPAGTREVQDLRPGDLVLTRDNGVKPIRWVGKRTVSARGSLAPIRFAPGALGNTRPLLVSPQHRMLIQGANANLIFGESEVLATAKHLVNGGTVAEQVGGEVTYVHIMFDQHEIVYAEGAATESFFPGGTGLGAVEDQAREELFAVFPELRSSAGNFGETVRMCVKAHESRLFAQSI</sequence>
<evidence type="ECO:0000256" key="4">
    <source>
        <dbReference type="ARBA" id="ARBA00022656"/>
    </source>
</evidence>
<dbReference type="Proteomes" id="UP001057991">
    <property type="component" value="Plasmid unnamed1"/>
</dbReference>
<dbReference type="InterPro" id="IPR036844">
    <property type="entry name" value="Hint_dom_sf"/>
</dbReference>
<evidence type="ECO:0000256" key="2">
    <source>
        <dbReference type="ARBA" id="ARBA00004613"/>
    </source>
</evidence>
<dbReference type="PRINTS" id="PR01488">
    <property type="entry name" value="RTXTOXINA"/>
</dbReference>
<keyword evidence="7" id="KW-0472">Membrane</keyword>
<feature type="compositionally biased region" description="Polar residues" evidence="8">
    <location>
        <begin position="737"/>
        <end position="746"/>
    </location>
</feature>
<dbReference type="PANTHER" id="PTHR38340">
    <property type="entry name" value="S-LAYER PROTEIN"/>
    <property type="match status" value="1"/>
</dbReference>
<evidence type="ECO:0000256" key="6">
    <source>
        <dbReference type="ARBA" id="ARBA00023026"/>
    </source>
</evidence>
<dbReference type="InterPro" id="IPR001343">
    <property type="entry name" value="Hemolysn_Ca-bd"/>
</dbReference>
<dbReference type="SUPFAM" id="SSF51120">
    <property type="entry name" value="beta-Roll"/>
    <property type="match status" value="3"/>
</dbReference>
<dbReference type="PROSITE" id="PS00330">
    <property type="entry name" value="HEMOLYSIN_CALCIUM"/>
    <property type="match status" value="7"/>
</dbReference>
<geneLocation type="plasmid" evidence="10 11">
    <name>unnamed1</name>
</geneLocation>
<dbReference type="InterPro" id="IPR011049">
    <property type="entry name" value="Serralysin-like_metalloprot_C"/>
</dbReference>
<feature type="region of interest" description="Disordered" evidence="8">
    <location>
        <begin position="434"/>
        <end position="517"/>
    </location>
</feature>
<dbReference type="InterPro" id="IPR050557">
    <property type="entry name" value="RTX_toxin/Mannuronan_C5-epim"/>
</dbReference>
<dbReference type="InterPro" id="IPR028974">
    <property type="entry name" value="TSP_type-3_rpt"/>
</dbReference>
<protein>
    <submittedName>
        <fullName evidence="10">Hint domain-containing protein</fullName>
    </submittedName>
</protein>
<dbReference type="PRINTS" id="PR00313">
    <property type="entry name" value="CABNDNGRPT"/>
</dbReference>
<dbReference type="Gene3D" id="2.150.10.10">
    <property type="entry name" value="Serralysin-like metalloprotease, C-terminal"/>
    <property type="match status" value="4"/>
</dbReference>
<evidence type="ECO:0000259" key="9">
    <source>
        <dbReference type="Pfam" id="PF13403"/>
    </source>
</evidence>
<evidence type="ECO:0000313" key="10">
    <source>
        <dbReference type="EMBL" id="UWP97176.1"/>
    </source>
</evidence>
<evidence type="ECO:0000256" key="5">
    <source>
        <dbReference type="ARBA" id="ARBA00022737"/>
    </source>
</evidence>
<evidence type="ECO:0000256" key="3">
    <source>
        <dbReference type="ARBA" id="ARBA00022525"/>
    </source>
</evidence>
<dbReference type="GO" id="GO:0005576">
    <property type="term" value="C:extracellular region"/>
    <property type="evidence" value="ECO:0007669"/>
    <property type="project" value="UniProtKB-SubCell"/>
</dbReference>
<dbReference type="EMBL" id="CP080777">
    <property type="protein sequence ID" value="UWP97176.1"/>
    <property type="molecule type" value="Genomic_DNA"/>
</dbReference>
<dbReference type="Gene3D" id="2.170.16.10">
    <property type="entry name" value="Hedgehog/Intein (Hint) domain"/>
    <property type="match status" value="1"/>
</dbReference>
<keyword evidence="5" id="KW-0677">Repeat</keyword>
<keyword evidence="4" id="KW-0800">Toxin</keyword>
<dbReference type="GO" id="GO:0016020">
    <property type="term" value="C:membrane"/>
    <property type="evidence" value="ECO:0007669"/>
    <property type="project" value="UniProtKB-SubCell"/>
</dbReference>
<keyword evidence="3" id="KW-0964">Secreted</keyword>
<feature type="region of interest" description="Disordered" evidence="8">
    <location>
        <begin position="731"/>
        <end position="813"/>
    </location>
</feature>
<organism evidence="10 11">
    <name type="scientific">Aliiroseovarius crassostreae</name>
    <dbReference type="NCBI Taxonomy" id="154981"/>
    <lineage>
        <taxon>Bacteria</taxon>
        <taxon>Pseudomonadati</taxon>
        <taxon>Pseudomonadota</taxon>
        <taxon>Alphaproteobacteria</taxon>
        <taxon>Rhodobacterales</taxon>
        <taxon>Paracoccaceae</taxon>
        <taxon>Aliiroseovarius</taxon>
    </lineage>
</organism>
<dbReference type="SUPFAM" id="SSF51294">
    <property type="entry name" value="Hedgehog/intein (Hint) domain"/>
    <property type="match status" value="1"/>
</dbReference>
<feature type="compositionally biased region" description="Acidic residues" evidence="8">
    <location>
        <begin position="379"/>
        <end position="401"/>
    </location>
</feature>
<dbReference type="Pfam" id="PF13403">
    <property type="entry name" value="Hint_2"/>
    <property type="match status" value="1"/>
</dbReference>
<feature type="domain" description="Hedgehog/Intein (Hint)" evidence="9">
    <location>
        <begin position="1251"/>
        <end position="1388"/>
    </location>
</feature>
<dbReference type="InterPro" id="IPR003995">
    <property type="entry name" value="RTX_toxin_determinant-A"/>
</dbReference>
<feature type="region of interest" description="Disordered" evidence="8">
    <location>
        <begin position="945"/>
        <end position="964"/>
    </location>
</feature>
<dbReference type="Pfam" id="PF00353">
    <property type="entry name" value="HemolysinCabind"/>
    <property type="match status" value="5"/>
</dbReference>
<reference evidence="10" key="1">
    <citation type="submission" date="2021-08" db="EMBL/GenBank/DDBJ databases">
        <authorList>
            <person name="Nwanade C."/>
            <person name="Wang M."/>
            <person name="Masoudi A."/>
            <person name="Yu Z."/>
            <person name="Liu J."/>
        </authorList>
    </citation>
    <scope>NUCLEOTIDE SEQUENCE</scope>
    <source>
        <strain evidence="10">S056</strain>
        <plasmid evidence="10">unnamed1</plasmid>
    </source>
</reference>
<keyword evidence="10" id="KW-0614">Plasmid</keyword>
<comment type="subcellular location">
    <subcellularLocation>
        <location evidence="1">Membrane</location>
    </subcellularLocation>
    <subcellularLocation>
        <location evidence="2">Secreted</location>
    </subcellularLocation>
</comment>
<evidence type="ECO:0000313" key="11">
    <source>
        <dbReference type="Proteomes" id="UP001057991"/>
    </source>
</evidence>
<evidence type="ECO:0000256" key="8">
    <source>
        <dbReference type="SAM" id="MobiDB-lite"/>
    </source>
</evidence>